<proteinExistence type="predicted"/>
<protein>
    <submittedName>
        <fullName evidence="3">Serine/threonine phosphatase stp</fullName>
        <ecNumber evidence="3">3.1.3.16</ecNumber>
    </submittedName>
</protein>
<dbReference type="PANTHER" id="PTHR47992">
    <property type="entry name" value="PROTEIN PHOSPHATASE"/>
    <property type="match status" value="1"/>
</dbReference>
<dbReference type="CDD" id="cd00143">
    <property type="entry name" value="PP2Cc"/>
    <property type="match status" value="1"/>
</dbReference>
<dbReference type="SMART" id="SM00332">
    <property type="entry name" value="PP2Cc"/>
    <property type="match status" value="1"/>
</dbReference>
<dbReference type="SUPFAM" id="SSF81606">
    <property type="entry name" value="PP2C-like"/>
    <property type="match status" value="1"/>
</dbReference>
<dbReference type="PROSITE" id="PS51746">
    <property type="entry name" value="PPM_2"/>
    <property type="match status" value="1"/>
</dbReference>
<feature type="region of interest" description="Disordered" evidence="1">
    <location>
        <begin position="295"/>
        <end position="334"/>
    </location>
</feature>
<dbReference type="InterPro" id="IPR036457">
    <property type="entry name" value="PPM-type-like_dom_sf"/>
</dbReference>
<dbReference type="EMBL" id="SJPM01000009">
    <property type="protein sequence ID" value="TWT93649.1"/>
    <property type="molecule type" value="Genomic_DNA"/>
</dbReference>
<dbReference type="RefSeq" id="WP_146579460.1">
    <property type="nucleotide sequence ID" value="NZ_SJPM01000009.1"/>
</dbReference>
<dbReference type="Gene3D" id="3.60.40.10">
    <property type="entry name" value="PPM-type phosphatase domain"/>
    <property type="match status" value="1"/>
</dbReference>
<evidence type="ECO:0000256" key="1">
    <source>
        <dbReference type="SAM" id="MobiDB-lite"/>
    </source>
</evidence>
<dbReference type="Proteomes" id="UP000316213">
    <property type="component" value="Unassembled WGS sequence"/>
</dbReference>
<dbReference type="InterPro" id="IPR001932">
    <property type="entry name" value="PPM-type_phosphatase-like_dom"/>
</dbReference>
<accession>A0A5C6A270</accession>
<sequence>MNQPSPEHSPVQPCANACGVTDVGRTRSENQDQFLIAELRKSMRVEASSLPLRSSGDLFGSTRGQLLIVADGMGGHAAGQRASSVAMDQLIEQLLNTVHWFLHNEHEQTHDEADFLESLKRLLHQAHKRILFEAANDLSQQGMGTTLTMAYIVWPRMYVVHAGDSRCYLIRDDVCEQITTDHTLARQLVDAGGLKPEDEASSRWSNVLWNVLGGNGQHELTAEVRRVDLREGDAVLLCSDGLSRYVSSETIAEVITSQTDDLEPVCHHLVGLANAAGGEDNITVIVARPSPEMRQASGVRAFERPADDESDLSADRQDDVVSIEEFADEDTLPG</sequence>
<dbReference type="OrthoDB" id="9801841at2"/>
<organism evidence="3 4">
    <name type="scientific">Neorhodopirellula pilleata</name>
    <dbReference type="NCBI Taxonomy" id="2714738"/>
    <lineage>
        <taxon>Bacteria</taxon>
        <taxon>Pseudomonadati</taxon>
        <taxon>Planctomycetota</taxon>
        <taxon>Planctomycetia</taxon>
        <taxon>Pirellulales</taxon>
        <taxon>Pirellulaceae</taxon>
        <taxon>Neorhodopirellula</taxon>
    </lineage>
</organism>
<comment type="caution">
    <text evidence="3">The sequence shown here is derived from an EMBL/GenBank/DDBJ whole genome shotgun (WGS) entry which is preliminary data.</text>
</comment>
<feature type="domain" description="PPM-type phosphatase" evidence="2">
    <location>
        <begin position="17"/>
        <end position="289"/>
    </location>
</feature>
<keyword evidence="3" id="KW-0378">Hydrolase</keyword>
<feature type="compositionally biased region" description="Basic and acidic residues" evidence="1">
    <location>
        <begin position="301"/>
        <end position="319"/>
    </location>
</feature>
<evidence type="ECO:0000259" key="2">
    <source>
        <dbReference type="PROSITE" id="PS51746"/>
    </source>
</evidence>
<dbReference type="AlphaFoldDB" id="A0A5C6A270"/>
<dbReference type="EC" id="3.1.3.16" evidence="3"/>
<dbReference type="InterPro" id="IPR015655">
    <property type="entry name" value="PP2C"/>
</dbReference>
<evidence type="ECO:0000313" key="4">
    <source>
        <dbReference type="Proteomes" id="UP000316213"/>
    </source>
</evidence>
<dbReference type="Pfam" id="PF13672">
    <property type="entry name" value="PP2C_2"/>
    <property type="match status" value="1"/>
</dbReference>
<reference evidence="3 4" key="1">
    <citation type="submission" date="2019-02" db="EMBL/GenBank/DDBJ databases">
        <title>Deep-cultivation of Planctomycetes and their phenomic and genomic characterization uncovers novel biology.</title>
        <authorList>
            <person name="Wiegand S."/>
            <person name="Jogler M."/>
            <person name="Boedeker C."/>
            <person name="Pinto D."/>
            <person name="Vollmers J."/>
            <person name="Rivas-Marin E."/>
            <person name="Kohn T."/>
            <person name="Peeters S.H."/>
            <person name="Heuer A."/>
            <person name="Rast P."/>
            <person name="Oberbeckmann S."/>
            <person name="Bunk B."/>
            <person name="Jeske O."/>
            <person name="Meyerdierks A."/>
            <person name="Storesund J.E."/>
            <person name="Kallscheuer N."/>
            <person name="Luecker S."/>
            <person name="Lage O.M."/>
            <person name="Pohl T."/>
            <person name="Merkel B.J."/>
            <person name="Hornburger P."/>
            <person name="Mueller R.-W."/>
            <person name="Bruemmer F."/>
            <person name="Labrenz M."/>
            <person name="Spormann A.M."/>
            <person name="Op Den Camp H."/>
            <person name="Overmann J."/>
            <person name="Amann R."/>
            <person name="Jetten M.S.M."/>
            <person name="Mascher T."/>
            <person name="Medema M.H."/>
            <person name="Devos D.P."/>
            <person name="Kaster A.-K."/>
            <person name="Ovreas L."/>
            <person name="Rohde M."/>
            <person name="Galperin M.Y."/>
            <person name="Jogler C."/>
        </authorList>
    </citation>
    <scope>NUCLEOTIDE SEQUENCE [LARGE SCALE GENOMIC DNA]</scope>
    <source>
        <strain evidence="3 4">Pla100</strain>
    </source>
</reference>
<keyword evidence="4" id="KW-1185">Reference proteome</keyword>
<evidence type="ECO:0000313" key="3">
    <source>
        <dbReference type="EMBL" id="TWT93649.1"/>
    </source>
</evidence>
<dbReference type="GO" id="GO:0004722">
    <property type="term" value="F:protein serine/threonine phosphatase activity"/>
    <property type="evidence" value="ECO:0007669"/>
    <property type="project" value="UniProtKB-EC"/>
</dbReference>
<feature type="compositionally biased region" description="Acidic residues" evidence="1">
    <location>
        <begin position="321"/>
        <end position="334"/>
    </location>
</feature>
<name>A0A5C6A270_9BACT</name>
<dbReference type="SMART" id="SM00331">
    <property type="entry name" value="PP2C_SIG"/>
    <property type="match status" value="1"/>
</dbReference>
<gene>
    <name evidence="3" type="primary">stp_2</name>
    <name evidence="3" type="ORF">Pla100_41670</name>
</gene>